<name>A0AAD7HYK0_9AGAR</name>
<dbReference type="Gene3D" id="1.10.340.30">
    <property type="entry name" value="Hypothetical protein, domain 2"/>
    <property type="match status" value="1"/>
</dbReference>
<dbReference type="Proteomes" id="UP001215280">
    <property type="component" value="Unassembled WGS sequence"/>
</dbReference>
<dbReference type="PANTHER" id="PTHR47203">
    <property type="match status" value="1"/>
</dbReference>
<proteinExistence type="predicted"/>
<sequence length="151" mass="16066">ESSQTNKKRRLQHSSNADSPLPNIHRPSPEEGEVYHLLCGAHGTPQYSSTASTTPNVPEGLISTILSQSTSGSNSSRAKASLDAAFGRNNFAAIATASPERLMEAIRCGELAKKKPAIIQNLLSNIYAKHGSYSLQFLAADGEGARKTDAE</sequence>
<feature type="compositionally biased region" description="Basic residues" evidence="1">
    <location>
        <begin position="1"/>
        <end position="12"/>
    </location>
</feature>
<dbReference type="GO" id="GO:0006281">
    <property type="term" value="P:DNA repair"/>
    <property type="evidence" value="ECO:0007669"/>
    <property type="project" value="InterPro"/>
</dbReference>
<gene>
    <name evidence="2" type="ORF">DFH07DRAFT_756236</name>
</gene>
<evidence type="ECO:0000256" key="1">
    <source>
        <dbReference type="SAM" id="MobiDB-lite"/>
    </source>
</evidence>
<dbReference type="AlphaFoldDB" id="A0AAD7HYK0"/>
<dbReference type="EMBL" id="JARJLG010000189">
    <property type="protein sequence ID" value="KAJ7730609.1"/>
    <property type="molecule type" value="Genomic_DNA"/>
</dbReference>
<comment type="caution">
    <text evidence="2">The sequence shown here is derived from an EMBL/GenBank/DDBJ whole genome shotgun (WGS) entry which is preliminary data.</text>
</comment>
<dbReference type="SUPFAM" id="SSF48150">
    <property type="entry name" value="DNA-glycosylase"/>
    <property type="match status" value="1"/>
</dbReference>
<evidence type="ECO:0000313" key="2">
    <source>
        <dbReference type="EMBL" id="KAJ7730609.1"/>
    </source>
</evidence>
<protein>
    <submittedName>
        <fullName evidence="2">Uncharacterized protein</fullName>
    </submittedName>
</protein>
<dbReference type="GO" id="GO:0003824">
    <property type="term" value="F:catalytic activity"/>
    <property type="evidence" value="ECO:0007669"/>
    <property type="project" value="InterPro"/>
</dbReference>
<evidence type="ECO:0000313" key="3">
    <source>
        <dbReference type="Proteomes" id="UP001215280"/>
    </source>
</evidence>
<dbReference type="InterPro" id="IPR011257">
    <property type="entry name" value="DNA_glycosylase"/>
</dbReference>
<feature type="non-terminal residue" evidence="2">
    <location>
        <position position="1"/>
    </location>
</feature>
<keyword evidence="3" id="KW-1185">Reference proteome</keyword>
<dbReference type="PANTHER" id="PTHR47203:SF1">
    <property type="entry name" value="HYPOTHETICAL BASE EXCISION DNA REPAIR PROTEIN (EUROFUNG)"/>
    <property type="match status" value="1"/>
</dbReference>
<reference evidence="2" key="1">
    <citation type="submission" date="2023-03" db="EMBL/GenBank/DDBJ databases">
        <title>Massive genome expansion in bonnet fungi (Mycena s.s.) driven by repeated elements and novel gene families across ecological guilds.</title>
        <authorList>
            <consortium name="Lawrence Berkeley National Laboratory"/>
            <person name="Harder C.B."/>
            <person name="Miyauchi S."/>
            <person name="Viragh M."/>
            <person name="Kuo A."/>
            <person name="Thoen E."/>
            <person name="Andreopoulos B."/>
            <person name="Lu D."/>
            <person name="Skrede I."/>
            <person name="Drula E."/>
            <person name="Henrissat B."/>
            <person name="Morin E."/>
            <person name="Kohler A."/>
            <person name="Barry K."/>
            <person name="LaButti K."/>
            <person name="Morin E."/>
            <person name="Salamov A."/>
            <person name="Lipzen A."/>
            <person name="Mereny Z."/>
            <person name="Hegedus B."/>
            <person name="Baldrian P."/>
            <person name="Stursova M."/>
            <person name="Weitz H."/>
            <person name="Taylor A."/>
            <person name="Grigoriev I.V."/>
            <person name="Nagy L.G."/>
            <person name="Martin F."/>
            <person name="Kauserud H."/>
        </authorList>
    </citation>
    <scope>NUCLEOTIDE SEQUENCE</scope>
    <source>
        <strain evidence="2">CBHHK188m</strain>
    </source>
</reference>
<feature type="region of interest" description="Disordered" evidence="1">
    <location>
        <begin position="1"/>
        <end position="32"/>
    </location>
</feature>
<accession>A0AAD7HYK0</accession>
<organism evidence="2 3">
    <name type="scientific">Mycena maculata</name>
    <dbReference type="NCBI Taxonomy" id="230809"/>
    <lineage>
        <taxon>Eukaryota</taxon>
        <taxon>Fungi</taxon>
        <taxon>Dikarya</taxon>
        <taxon>Basidiomycota</taxon>
        <taxon>Agaricomycotina</taxon>
        <taxon>Agaricomycetes</taxon>
        <taxon>Agaricomycetidae</taxon>
        <taxon>Agaricales</taxon>
        <taxon>Marasmiineae</taxon>
        <taxon>Mycenaceae</taxon>
        <taxon>Mycena</taxon>
    </lineage>
</organism>